<dbReference type="PANTHER" id="PTHR43654">
    <property type="entry name" value="GLUTAMATE 5-KINASE"/>
    <property type="match status" value="1"/>
</dbReference>
<dbReference type="InterPro" id="IPR001048">
    <property type="entry name" value="Asp/Glu/Uridylate_kinase"/>
</dbReference>
<proteinExistence type="inferred from homology"/>
<accession>A0A2A2HB90</accession>
<dbReference type="RefSeq" id="WP_095609267.1">
    <property type="nucleotide sequence ID" value="NZ_LMVN01000027.1"/>
</dbReference>
<organism evidence="14 16">
    <name type="scientific">Methanosphaera cuniculi</name>
    <dbReference type="NCBI Taxonomy" id="1077256"/>
    <lineage>
        <taxon>Archaea</taxon>
        <taxon>Methanobacteriati</taxon>
        <taxon>Methanobacteriota</taxon>
        <taxon>Methanomada group</taxon>
        <taxon>Methanobacteria</taxon>
        <taxon>Methanobacteriales</taxon>
        <taxon>Methanobacteriaceae</taxon>
        <taxon>Methanosphaera</taxon>
    </lineage>
</organism>
<sequence>MIIIKLGGSALTVKDASTPTLDEENLDRIASEVSYYNDDMIIVHGAGSYGHIYADEYKIGDVITNANEHLRRIEGVCKTQTSVQQLNHDICQKLQQKGIPAITIKPSSFIVTNQKRIAVCDTTIIKQYLENGFVPVLYGDAVLDMDEDIKFAIISGDQIITYLAYDLKADRVILASDVDGIYTDNPKTNPEAKLIDEVTQDTQLNTTSNENMADVTGGMNGKIQELLKLAENNIQSQIINAQTPGNIQKAVSGQNVKGTIIK</sequence>
<dbReference type="CDD" id="cd04241">
    <property type="entry name" value="AAK_FomA-like"/>
    <property type="match status" value="1"/>
</dbReference>
<dbReference type="GO" id="GO:0005829">
    <property type="term" value="C:cytosol"/>
    <property type="evidence" value="ECO:0007669"/>
    <property type="project" value="TreeGrafter"/>
</dbReference>
<dbReference type="NCBIfam" id="NF040647">
    <property type="entry name" value="IPPK_Arch"/>
    <property type="match status" value="1"/>
</dbReference>
<keyword evidence="6 10" id="KW-0418">Kinase</keyword>
<evidence type="ECO:0000256" key="7">
    <source>
        <dbReference type="ARBA" id="ARBA00022840"/>
    </source>
</evidence>
<evidence type="ECO:0000256" key="2">
    <source>
        <dbReference type="ARBA" id="ARBA00012908"/>
    </source>
</evidence>
<dbReference type="PIRSF" id="PIRSF016496">
    <property type="entry name" value="Kin_FomA"/>
    <property type="match status" value="1"/>
</dbReference>
<feature type="binding site" evidence="11">
    <location>
        <position position="218"/>
    </location>
    <ligand>
        <name>ATP</name>
        <dbReference type="ChEBI" id="CHEBI:30616"/>
    </ligand>
</feature>
<feature type="binding site" evidence="11">
    <location>
        <begin position="182"/>
        <end position="187"/>
    </location>
    <ligand>
        <name>ATP</name>
        <dbReference type="ChEBI" id="CHEBI:30616"/>
    </ligand>
</feature>
<dbReference type="EMBL" id="LMVN01000027">
    <property type="protein sequence ID" value="PAV06627.1"/>
    <property type="molecule type" value="Genomic_DNA"/>
</dbReference>
<feature type="domain" description="Aspartate/glutamate/uridylate kinase" evidence="13">
    <location>
        <begin position="1"/>
        <end position="240"/>
    </location>
</feature>
<evidence type="ECO:0000313" key="17">
    <source>
        <dbReference type="Proteomes" id="UP000246004"/>
    </source>
</evidence>
<evidence type="ECO:0000313" key="16">
    <source>
        <dbReference type="Proteomes" id="UP000217528"/>
    </source>
</evidence>
<reference evidence="15 17" key="1">
    <citation type="submission" date="2016-04" db="EMBL/GenBank/DDBJ databases">
        <title>Genome sequence of Methanosphaera cuniculi DSM 4103.</title>
        <authorList>
            <person name="Poehlein A."/>
            <person name="Seedorf H."/>
            <person name="Daniel R."/>
        </authorList>
    </citation>
    <scope>NUCLEOTIDE SEQUENCE [LARGE SCALE GENOMIC DNA]</scope>
    <source>
        <strain evidence="15 17">DSM 4103</strain>
    </source>
</reference>
<dbReference type="SUPFAM" id="SSF53633">
    <property type="entry name" value="Carbamate kinase-like"/>
    <property type="match status" value="1"/>
</dbReference>
<keyword evidence="7 10" id="KW-0067">ATP-binding</keyword>
<dbReference type="PRINTS" id="PR00474">
    <property type="entry name" value="GLU5KINASE"/>
</dbReference>
<feature type="site" description="Transition state stabilizer" evidence="12">
    <location>
        <position position="14"/>
    </location>
</feature>
<dbReference type="Pfam" id="PF00696">
    <property type="entry name" value="AA_kinase"/>
    <property type="match status" value="1"/>
</dbReference>
<evidence type="ECO:0000313" key="15">
    <source>
        <dbReference type="EMBL" id="PWL07815.1"/>
    </source>
</evidence>
<evidence type="ECO:0000256" key="9">
    <source>
        <dbReference type="ARBA" id="ARBA00049063"/>
    </source>
</evidence>
<reference evidence="14 16" key="2">
    <citation type="journal article" date="2017" name="BMC Genomics">
        <title>Genomic analysis of methanogenic archaea reveals a shift towards energy conservation.</title>
        <authorList>
            <person name="Gilmore S.P."/>
            <person name="Henske J.K."/>
            <person name="Sexton J.A."/>
            <person name="Solomon K.V."/>
            <person name="Seppala S."/>
            <person name="Yoo J.I."/>
            <person name="Huyett L.M."/>
            <person name="Pressman A."/>
            <person name="Cogan J.Z."/>
            <person name="Kivenson V."/>
            <person name="Peng X."/>
            <person name="Tan Y."/>
            <person name="Valentine D.L."/>
            <person name="O'Malley M.A."/>
        </authorList>
    </citation>
    <scope>NUCLEOTIDE SEQUENCE [LARGE SCALE GENOMIC DNA]</scope>
    <source>
        <strain evidence="14 16">1R-7</strain>
    </source>
</reference>
<dbReference type="GO" id="GO:0016301">
    <property type="term" value="F:kinase activity"/>
    <property type="evidence" value="ECO:0007669"/>
    <property type="project" value="UniProtKB-KW"/>
</dbReference>
<evidence type="ECO:0000256" key="5">
    <source>
        <dbReference type="ARBA" id="ARBA00022741"/>
    </source>
</evidence>
<evidence type="ECO:0000256" key="8">
    <source>
        <dbReference type="ARBA" id="ARBA00023229"/>
    </source>
</evidence>
<evidence type="ECO:0000256" key="11">
    <source>
        <dbReference type="PIRSR" id="PIRSR016496-1"/>
    </source>
</evidence>
<evidence type="ECO:0000259" key="13">
    <source>
        <dbReference type="Pfam" id="PF00696"/>
    </source>
</evidence>
<keyword evidence="16" id="KW-1185">Reference proteome</keyword>
<dbReference type="GO" id="GO:0102043">
    <property type="term" value="F:isopentenyl phosphate kinase activity"/>
    <property type="evidence" value="ECO:0007669"/>
    <property type="project" value="UniProtKB-EC"/>
</dbReference>
<dbReference type="GO" id="GO:0005524">
    <property type="term" value="F:ATP binding"/>
    <property type="evidence" value="ECO:0007669"/>
    <property type="project" value="UniProtKB-KW"/>
</dbReference>
<feature type="binding site" evidence="11">
    <location>
        <position position="47"/>
    </location>
    <ligand>
        <name>ATP</name>
        <dbReference type="ChEBI" id="CHEBI:30616"/>
    </ligand>
</feature>
<evidence type="ECO:0000256" key="10">
    <source>
        <dbReference type="PIRNR" id="PIRNR016496"/>
    </source>
</evidence>
<dbReference type="EC" id="2.7.4.26" evidence="2 10"/>
<keyword evidence="5 10" id="KW-0547">Nucleotide-binding</keyword>
<dbReference type="Gene3D" id="3.40.1160.10">
    <property type="entry name" value="Acetylglutamate kinase-like"/>
    <property type="match status" value="1"/>
</dbReference>
<dbReference type="Proteomes" id="UP000246004">
    <property type="component" value="Unassembled WGS sequence"/>
</dbReference>
<dbReference type="InterPro" id="IPR036393">
    <property type="entry name" value="AceGlu_kinase-like_sf"/>
</dbReference>
<keyword evidence="8" id="KW-0414">Isoprene biosynthesis</keyword>
<evidence type="ECO:0000313" key="14">
    <source>
        <dbReference type="EMBL" id="PAV06627.1"/>
    </source>
</evidence>
<evidence type="ECO:0000256" key="3">
    <source>
        <dbReference type="ARBA" id="ARBA00017267"/>
    </source>
</evidence>
<dbReference type="Proteomes" id="UP000217528">
    <property type="component" value="Unassembled WGS sequence"/>
</dbReference>
<name>A0A2A2HB90_9EURY</name>
<comment type="subunit">
    <text evidence="10">Homodimer.</text>
</comment>
<keyword evidence="4 10" id="KW-0808">Transferase</keyword>
<dbReference type="OrthoDB" id="15328at2157"/>
<feature type="binding site" evidence="11">
    <location>
        <position position="177"/>
    </location>
    <ligand>
        <name>ATP</name>
        <dbReference type="ChEBI" id="CHEBI:30616"/>
    </ligand>
</feature>
<comment type="caution">
    <text evidence="14">The sequence shown here is derived from an EMBL/GenBank/DDBJ whole genome shotgun (WGS) entry which is preliminary data.</text>
</comment>
<feature type="binding site" evidence="11">
    <location>
        <position position="46"/>
    </location>
    <ligand>
        <name>ATP</name>
        <dbReference type="ChEBI" id="CHEBI:30616"/>
    </ligand>
</feature>
<dbReference type="GO" id="GO:0016114">
    <property type="term" value="P:terpenoid biosynthetic process"/>
    <property type="evidence" value="ECO:0007669"/>
    <property type="project" value="TreeGrafter"/>
</dbReference>
<dbReference type="PANTHER" id="PTHR43654:SF1">
    <property type="entry name" value="ISOPENTENYL PHOSPHATE KINASE"/>
    <property type="match status" value="1"/>
</dbReference>
<evidence type="ECO:0000256" key="6">
    <source>
        <dbReference type="ARBA" id="ARBA00022777"/>
    </source>
</evidence>
<feature type="binding site" evidence="11">
    <location>
        <begin position="5"/>
        <end position="9"/>
    </location>
    <ligand>
        <name>ATP</name>
        <dbReference type="ChEBI" id="CHEBI:30616"/>
    </ligand>
</feature>
<feature type="binding site" evidence="11">
    <location>
        <position position="222"/>
    </location>
    <ligand>
        <name>ATP</name>
        <dbReference type="ChEBI" id="CHEBI:30616"/>
    </ligand>
</feature>
<feature type="binding site" evidence="11">
    <location>
        <position position="156"/>
    </location>
    <ligand>
        <name>substrate</name>
    </ligand>
</feature>
<dbReference type="InterPro" id="IPR001057">
    <property type="entry name" value="Glu/AcGlu_kinase"/>
</dbReference>
<evidence type="ECO:0000256" key="4">
    <source>
        <dbReference type="ARBA" id="ARBA00022679"/>
    </source>
</evidence>
<dbReference type="EMBL" id="LWMS01000044">
    <property type="protein sequence ID" value="PWL07815.1"/>
    <property type="molecule type" value="Genomic_DNA"/>
</dbReference>
<feature type="binding site" evidence="11">
    <location>
        <position position="51"/>
    </location>
    <ligand>
        <name>substrate</name>
    </ligand>
</feature>
<evidence type="ECO:0000256" key="1">
    <source>
        <dbReference type="ARBA" id="ARBA00010540"/>
    </source>
</evidence>
<comment type="catalytic activity">
    <reaction evidence="9 10">
        <text>isopentenyl phosphate + ATP = isopentenyl diphosphate + ADP</text>
        <dbReference type="Rhea" id="RHEA:33963"/>
        <dbReference type="ChEBI" id="CHEBI:30616"/>
        <dbReference type="ChEBI" id="CHEBI:65078"/>
        <dbReference type="ChEBI" id="CHEBI:128769"/>
        <dbReference type="ChEBI" id="CHEBI:456216"/>
        <dbReference type="EC" id="2.7.4.26"/>
    </reaction>
</comment>
<comment type="function">
    <text evidence="10">Catalyzes the formation of isopentenyl diphosphate (IPP), the building block of all isoprenoids.</text>
</comment>
<protein>
    <recommendedName>
        <fullName evidence="3 10">Isopentenyl phosphate kinase</fullName>
        <shortName evidence="10">IPK</shortName>
        <ecNumber evidence="2 10">2.7.4.26</ecNumber>
    </recommendedName>
</protein>
<gene>
    <name evidence="15" type="primary">pyrH_2</name>
    <name evidence="14" type="ORF">ASJ82_04140</name>
    <name evidence="15" type="ORF">MSCUN_13460</name>
</gene>
<comment type="similarity">
    <text evidence="1 10">Belongs to the isopentenyl phosphate kinase family.</text>
</comment>
<evidence type="ECO:0000256" key="12">
    <source>
        <dbReference type="PIRSR" id="PIRSR016496-2"/>
    </source>
</evidence>
<dbReference type="InterPro" id="IPR024192">
    <property type="entry name" value="Fosfomycin_R_FomA-type"/>
</dbReference>
<dbReference type="AlphaFoldDB" id="A0A2A2HB90"/>